<dbReference type="PANTHER" id="PTHR10763">
    <property type="entry name" value="CELL DIVISION CONTROL PROTEIN 6-RELATED"/>
    <property type="match status" value="1"/>
</dbReference>
<evidence type="ECO:0000256" key="1">
    <source>
        <dbReference type="ARBA" id="ARBA00006184"/>
    </source>
</evidence>
<dbReference type="InterPro" id="IPR054425">
    <property type="entry name" value="Cdc6_ORC1-like_ATPase_lid"/>
</dbReference>
<organism evidence="5 6">
    <name type="scientific">Leucocoprinus birnbaumii</name>
    <dbReference type="NCBI Taxonomy" id="56174"/>
    <lineage>
        <taxon>Eukaryota</taxon>
        <taxon>Fungi</taxon>
        <taxon>Dikarya</taxon>
        <taxon>Basidiomycota</taxon>
        <taxon>Agaricomycotina</taxon>
        <taxon>Agaricomycetes</taxon>
        <taxon>Agaricomycetidae</taxon>
        <taxon>Agaricales</taxon>
        <taxon>Agaricineae</taxon>
        <taxon>Agaricaceae</taxon>
        <taxon>Leucocoprinus</taxon>
    </lineage>
</organism>
<evidence type="ECO:0000256" key="3">
    <source>
        <dbReference type="SAM" id="MobiDB-lite"/>
    </source>
</evidence>
<feature type="region of interest" description="Disordered" evidence="3">
    <location>
        <begin position="567"/>
        <end position="600"/>
    </location>
</feature>
<evidence type="ECO:0000256" key="2">
    <source>
        <dbReference type="ARBA" id="ARBA00022705"/>
    </source>
</evidence>
<dbReference type="GO" id="GO:0003688">
    <property type="term" value="F:DNA replication origin binding"/>
    <property type="evidence" value="ECO:0007669"/>
    <property type="project" value="TreeGrafter"/>
</dbReference>
<dbReference type="EMBL" id="JANIEX010001807">
    <property type="protein sequence ID" value="KAJ3554280.1"/>
    <property type="molecule type" value="Genomic_DNA"/>
</dbReference>
<dbReference type="GO" id="GO:0033314">
    <property type="term" value="P:mitotic DNA replication checkpoint signaling"/>
    <property type="evidence" value="ECO:0007669"/>
    <property type="project" value="TreeGrafter"/>
</dbReference>
<evidence type="ECO:0000313" key="5">
    <source>
        <dbReference type="EMBL" id="KAJ3554280.1"/>
    </source>
</evidence>
<feature type="compositionally biased region" description="Low complexity" evidence="3">
    <location>
        <begin position="104"/>
        <end position="115"/>
    </location>
</feature>
<dbReference type="InterPro" id="IPR049945">
    <property type="entry name" value="AAA_22"/>
</dbReference>
<dbReference type="InterPro" id="IPR027417">
    <property type="entry name" value="P-loop_NTPase"/>
</dbReference>
<dbReference type="SMART" id="SM00382">
    <property type="entry name" value="AAA"/>
    <property type="match status" value="1"/>
</dbReference>
<dbReference type="GO" id="GO:0006270">
    <property type="term" value="P:DNA replication initiation"/>
    <property type="evidence" value="ECO:0007669"/>
    <property type="project" value="TreeGrafter"/>
</dbReference>
<sequence>MPSSERNFQDATSAYLGAEENKGQKGTLHVSHATRSAFTRLMGLSEYEIQVYLSGRALAPLSSVSSSRLLSGPVLDYLYSDMSTTRVTRSSVLGKRGHQQQVESSPPSSLASKSADQLQTPDSTPLPKRPRVSTFLVDGEGNKENIPPFSPRLLTPDPSPVGSRPARALRRSGTEIISPSRGRPAVRRHASTSTIASVDTASDSLFSFATPPPTPVSLPLHTRARALLRATCNSADNEIAGRDTERGTICDFISSFVDDSSMDTDDAPTTLYISGSPGCGKTALMNSVLSHLTPENNGVKIIFINCMALNDLDALWERMFEELDAARKQKSSPSKSRKGKGRTAIESLLSGIRTKCILILDELDHITPSAQALTSLFSLPAATPANIRLIGIANTHTLTSTPSSSSSLNVQTVHFAPYTSNQLFDILQTRLRPLYDAESDSAQADPKKFLPTPTLTLLTKKIAGMTGDVRSLFEVLRGAIDIAIAPSKKVTTINTIDSPAVSVTPSHVLAALKAYRPSSGKSTSSASSGAAVSNSETVTKVKNLNLQARIVLLSVLLGSKRLAAGLTLSSSPSNASPRKPSAASLRRTSSSTTQPTLSSMDTNQLHSYYTAILTRSDAGVFDPTTRSEFGDLLNVLEGNGLVSLSSSIGASTSPGRKPFARSASFGGAGKNGVAGNVGSVRLVEGVWCDEILRGLGVNTTPQEGVEVDVCEEEVKAIWQREQGRTARDVKARDAASAKGNKADVFADAFEL</sequence>
<dbReference type="PANTHER" id="PTHR10763:SF26">
    <property type="entry name" value="CELL DIVISION CONTROL PROTEIN 6 HOMOLOG"/>
    <property type="match status" value="1"/>
</dbReference>
<comment type="caution">
    <text evidence="5">The sequence shown here is derived from an EMBL/GenBank/DDBJ whole genome shotgun (WGS) entry which is preliminary data.</text>
</comment>
<dbReference type="Gene3D" id="3.40.50.300">
    <property type="entry name" value="P-loop containing nucleotide triphosphate hydrolases"/>
    <property type="match status" value="1"/>
</dbReference>
<dbReference type="AlphaFoldDB" id="A0AAD5VF14"/>
<dbReference type="Pfam" id="PF13401">
    <property type="entry name" value="AAA_22"/>
    <property type="match status" value="1"/>
</dbReference>
<keyword evidence="2" id="KW-0235">DNA replication</keyword>
<proteinExistence type="inferred from homology"/>
<dbReference type="Pfam" id="PF22606">
    <property type="entry name" value="Cdc6-ORC-like_ATPase_lid"/>
    <property type="match status" value="1"/>
</dbReference>
<keyword evidence="6" id="KW-1185">Reference proteome</keyword>
<reference evidence="5" key="1">
    <citation type="submission" date="2022-07" db="EMBL/GenBank/DDBJ databases">
        <title>Genome Sequence of Leucocoprinus birnbaumii.</title>
        <authorList>
            <person name="Buettner E."/>
        </authorList>
    </citation>
    <scope>NUCLEOTIDE SEQUENCE</scope>
    <source>
        <strain evidence="5">VT141</strain>
    </source>
</reference>
<comment type="similarity">
    <text evidence="1">Belongs to the CDC6/cdc18 family.</text>
</comment>
<dbReference type="CDD" id="cd00009">
    <property type="entry name" value="AAA"/>
    <property type="match status" value="1"/>
</dbReference>
<dbReference type="InterPro" id="IPR003593">
    <property type="entry name" value="AAA+_ATPase"/>
</dbReference>
<feature type="compositionally biased region" description="Low complexity" evidence="3">
    <location>
        <begin position="580"/>
        <end position="599"/>
    </location>
</feature>
<feature type="compositionally biased region" description="Polar residues" evidence="3">
    <location>
        <begin position="567"/>
        <end position="576"/>
    </location>
</feature>
<dbReference type="Proteomes" id="UP001213000">
    <property type="component" value="Unassembled WGS sequence"/>
</dbReference>
<accession>A0AAD5VF14</accession>
<evidence type="ECO:0000313" key="6">
    <source>
        <dbReference type="Proteomes" id="UP001213000"/>
    </source>
</evidence>
<gene>
    <name evidence="5" type="ORF">NP233_g12454</name>
</gene>
<dbReference type="GO" id="GO:0016887">
    <property type="term" value="F:ATP hydrolysis activity"/>
    <property type="evidence" value="ECO:0007669"/>
    <property type="project" value="InterPro"/>
</dbReference>
<name>A0AAD5VF14_9AGAR</name>
<protein>
    <recommendedName>
        <fullName evidence="4">AAA+ ATPase domain-containing protein</fullName>
    </recommendedName>
</protein>
<dbReference type="GO" id="GO:0005634">
    <property type="term" value="C:nucleus"/>
    <property type="evidence" value="ECO:0007669"/>
    <property type="project" value="TreeGrafter"/>
</dbReference>
<feature type="region of interest" description="Disordered" evidence="3">
    <location>
        <begin position="89"/>
        <end position="169"/>
    </location>
</feature>
<feature type="domain" description="AAA+ ATPase" evidence="4">
    <location>
        <begin position="267"/>
        <end position="414"/>
    </location>
</feature>
<evidence type="ECO:0000259" key="4">
    <source>
        <dbReference type="SMART" id="SM00382"/>
    </source>
</evidence>
<dbReference type="InterPro" id="IPR050311">
    <property type="entry name" value="ORC1/CDC6"/>
</dbReference>
<dbReference type="SUPFAM" id="SSF52540">
    <property type="entry name" value="P-loop containing nucleoside triphosphate hydrolases"/>
    <property type="match status" value="1"/>
</dbReference>